<dbReference type="OrthoDB" id="14727at2"/>
<keyword evidence="3" id="KW-1185">Reference proteome</keyword>
<gene>
    <name evidence="2" type="ORF">GV68_20300</name>
</gene>
<comment type="caution">
    <text evidence="2">The sequence shown here is derived from an EMBL/GenBank/DDBJ whole genome shotgun (WGS) entry which is preliminary data.</text>
</comment>
<dbReference type="AlphaFoldDB" id="A0A922NXA9"/>
<dbReference type="Pfam" id="PF04214">
    <property type="entry name" value="DUF411"/>
    <property type="match status" value="1"/>
</dbReference>
<name>A0A922NXA9_9HYPH</name>
<dbReference type="RefSeq" id="WP_037169572.1">
    <property type="nucleotide sequence ID" value="NZ_CAJXID010000048.1"/>
</dbReference>
<accession>A0A922NXA9</accession>
<organism evidence="2 3">
    <name type="scientific">Pseudorhizobium pelagicum</name>
    <dbReference type="NCBI Taxonomy" id="1509405"/>
    <lineage>
        <taxon>Bacteria</taxon>
        <taxon>Pseudomonadati</taxon>
        <taxon>Pseudomonadota</taxon>
        <taxon>Alphaproteobacteria</taxon>
        <taxon>Hyphomicrobiales</taxon>
        <taxon>Rhizobiaceae</taxon>
        <taxon>Rhizobium/Agrobacterium group</taxon>
        <taxon>Pseudorhizobium</taxon>
    </lineage>
</organism>
<dbReference type="Proteomes" id="UP000052167">
    <property type="component" value="Unassembled WGS sequence"/>
</dbReference>
<sequence>MNRRQFVCMAISAALLPAAAVAQGATMVVHKDPYCGCCGAWAKAFEAAGYLVDTRNEEDMDAVKERLQVPSHVWGCHTAVVDGYYLEGHVPLEAAEKLLKERPLVAGLAVAGMPKGSLGMGTDSNASYDVMAVPKDGSKPYVYMEVRPS</sequence>
<protein>
    <submittedName>
        <fullName evidence="2">Metal-binding protein</fullName>
    </submittedName>
</protein>
<reference evidence="2 3" key="1">
    <citation type="submission" date="2014-06" db="EMBL/GenBank/DDBJ databases">
        <title>Rhizobium pelagicum/R2-400B4.</title>
        <authorList>
            <person name="Kimes N.E."/>
            <person name="Lopez-Perez M."/>
        </authorList>
    </citation>
    <scope>NUCLEOTIDE SEQUENCE [LARGE SCALE GENOMIC DNA]</scope>
    <source>
        <strain evidence="2 3">R2-400B4</strain>
    </source>
</reference>
<evidence type="ECO:0000256" key="1">
    <source>
        <dbReference type="SAM" id="SignalP"/>
    </source>
</evidence>
<dbReference type="InterPro" id="IPR007332">
    <property type="entry name" value="DUF411"/>
</dbReference>
<feature type="chain" id="PRO_5037816125" evidence="1">
    <location>
        <begin position="25"/>
        <end position="149"/>
    </location>
</feature>
<keyword evidence="1" id="KW-0732">Signal</keyword>
<evidence type="ECO:0000313" key="2">
    <source>
        <dbReference type="EMBL" id="KEQ02661.1"/>
    </source>
</evidence>
<feature type="signal peptide" evidence="1">
    <location>
        <begin position="1"/>
        <end position="24"/>
    </location>
</feature>
<evidence type="ECO:0000313" key="3">
    <source>
        <dbReference type="Proteomes" id="UP000052167"/>
    </source>
</evidence>
<dbReference type="EMBL" id="JOKJ01000046">
    <property type="protein sequence ID" value="KEQ02661.1"/>
    <property type="molecule type" value="Genomic_DNA"/>
</dbReference>
<proteinExistence type="predicted"/>